<dbReference type="InterPro" id="IPR041988">
    <property type="entry name" value="Ribosomal_uL24_KOW"/>
</dbReference>
<evidence type="ECO:0000256" key="1">
    <source>
        <dbReference type="ARBA" id="ARBA00010618"/>
    </source>
</evidence>
<keyword evidence="2 5" id="KW-0689">Ribosomal protein</keyword>
<dbReference type="InterPro" id="IPR008991">
    <property type="entry name" value="Translation_prot_SH3-like_sf"/>
</dbReference>
<dbReference type="InterPro" id="IPR005824">
    <property type="entry name" value="KOW"/>
</dbReference>
<evidence type="ECO:0000313" key="9">
    <source>
        <dbReference type="EMBL" id="OGC88193.1"/>
    </source>
</evidence>
<dbReference type="Pfam" id="PF00467">
    <property type="entry name" value="KOW"/>
    <property type="match status" value="1"/>
</dbReference>
<dbReference type="PANTHER" id="PTHR12903">
    <property type="entry name" value="MITOCHONDRIAL RIBOSOMAL PROTEIN L24"/>
    <property type="match status" value="1"/>
</dbReference>
<dbReference type="Proteomes" id="UP000176568">
    <property type="component" value="Unassembled WGS sequence"/>
</dbReference>
<protein>
    <recommendedName>
        <fullName evidence="4 5">Large ribosomal subunit protein uL24</fullName>
    </recommendedName>
</protein>
<dbReference type="InterPro" id="IPR005825">
    <property type="entry name" value="Ribosomal_uL24_CS"/>
</dbReference>
<dbReference type="STRING" id="1797247.A2419_00070"/>
<accession>A0A1F4Y4H1</accession>
<dbReference type="GO" id="GO:0006412">
    <property type="term" value="P:translation"/>
    <property type="evidence" value="ECO:0007669"/>
    <property type="project" value="UniProtKB-UniRule"/>
</dbReference>
<comment type="similarity">
    <text evidence="1 5 6">Belongs to the universal ribosomal protein uL24 family.</text>
</comment>
<reference evidence="9 10" key="1">
    <citation type="journal article" date="2016" name="Nat. Commun.">
        <title>Thousands of microbial genomes shed light on interconnected biogeochemical processes in an aquifer system.</title>
        <authorList>
            <person name="Anantharaman K."/>
            <person name="Brown C.T."/>
            <person name="Hug L.A."/>
            <person name="Sharon I."/>
            <person name="Castelle C.J."/>
            <person name="Probst A.J."/>
            <person name="Thomas B.C."/>
            <person name="Singh A."/>
            <person name="Wilkins M.J."/>
            <person name="Karaoz U."/>
            <person name="Brodie E.L."/>
            <person name="Williams K.H."/>
            <person name="Hubbard S.S."/>
            <person name="Banfield J.F."/>
        </authorList>
    </citation>
    <scope>NUCLEOTIDE SEQUENCE [LARGE SCALE GENOMIC DNA]</scope>
</reference>
<organism evidence="9 10">
    <name type="scientific">Candidatus Adlerbacteria bacterium RIFOXYC1_FULL_48_26</name>
    <dbReference type="NCBI Taxonomy" id="1797247"/>
    <lineage>
        <taxon>Bacteria</taxon>
        <taxon>Candidatus Adleribacteriota</taxon>
    </lineage>
</organism>
<dbReference type="EMBL" id="MEXB01000011">
    <property type="protein sequence ID" value="OGC88193.1"/>
    <property type="molecule type" value="Genomic_DNA"/>
</dbReference>
<keyword evidence="5" id="KW-0699">rRNA-binding</keyword>
<dbReference type="InterPro" id="IPR057264">
    <property type="entry name" value="Ribosomal_uL24_C"/>
</dbReference>
<evidence type="ECO:0000256" key="4">
    <source>
        <dbReference type="ARBA" id="ARBA00035206"/>
    </source>
</evidence>
<evidence type="ECO:0000256" key="2">
    <source>
        <dbReference type="ARBA" id="ARBA00022980"/>
    </source>
</evidence>
<comment type="subunit">
    <text evidence="5">Part of the 50S ribosomal subunit.</text>
</comment>
<dbReference type="InterPro" id="IPR014722">
    <property type="entry name" value="Rib_uL2_dom2"/>
</dbReference>
<keyword evidence="3 5" id="KW-0687">Ribonucleoprotein</keyword>
<dbReference type="CDD" id="cd06089">
    <property type="entry name" value="KOW_RPL26"/>
    <property type="match status" value="1"/>
</dbReference>
<dbReference type="SMART" id="SM00739">
    <property type="entry name" value="KOW"/>
    <property type="match status" value="1"/>
</dbReference>
<comment type="function">
    <text evidence="5">One of the proteins that surrounds the polypeptide exit tunnel on the outside of the subunit.</text>
</comment>
<dbReference type="AlphaFoldDB" id="A0A1F4Y4H1"/>
<feature type="domain" description="KOW" evidence="8">
    <location>
        <begin position="5"/>
        <end position="32"/>
    </location>
</feature>
<dbReference type="HAMAP" id="MF_01326_B">
    <property type="entry name" value="Ribosomal_uL24_B"/>
    <property type="match status" value="1"/>
</dbReference>
<dbReference type="GO" id="GO:0003735">
    <property type="term" value="F:structural constituent of ribosome"/>
    <property type="evidence" value="ECO:0007669"/>
    <property type="project" value="InterPro"/>
</dbReference>
<evidence type="ECO:0000256" key="3">
    <source>
        <dbReference type="ARBA" id="ARBA00023274"/>
    </source>
</evidence>
<name>A0A1F4Y4H1_9BACT</name>
<dbReference type="InterPro" id="IPR003256">
    <property type="entry name" value="Ribosomal_uL24"/>
</dbReference>
<comment type="caution">
    <text evidence="9">The sequence shown here is derived from an EMBL/GenBank/DDBJ whole genome shotgun (WGS) entry which is preliminary data.</text>
</comment>
<dbReference type="Gene3D" id="2.30.30.30">
    <property type="match status" value="1"/>
</dbReference>
<evidence type="ECO:0000256" key="7">
    <source>
        <dbReference type="SAM" id="MobiDB-lite"/>
    </source>
</evidence>
<dbReference type="Pfam" id="PF17136">
    <property type="entry name" value="ribosomal_L24"/>
    <property type="match status" value="1"/>
</dbReference>
<feature type="region of interest" description="Disordered" evidence="7">
    <location>
        <begin position="42"/>
        <end position="75"/>
    </location>
</feature>
<gene>
    <name evidence="5" type="primary">rplX</name>
    <name evidence="9" type="ORF">A2419_00070</name>
</gene>
<evidence type="ECO:0000256" key="6">
    <source>
        <dbReference type="RuleBase" id="RU003477"/>
    </source>
</evidence>
<evidence type="ECO:0000259" key="8">
    <source>
        <dbReference type="SMART" id="SM00739"/>
    </source>
</evidence>
<dbReference type="NCBIfam" id="TIGR01079">
    <property type="entry name" value="rplX_bact"/>
    <property type="match status" value="1"/>
</dbReference>
<evidence type="ECO:0000313" key="10">
    <source>
        <dbReference type="Proteomes" id="UP000176568"/>
    </source>
</evidence>
<proteinExistence type="inferred from homology"/>
<evidence type="ECO:0000256" key="5">
    <source>
        <dbReference type="HAMAP-Rule" id="MF_01326"/>
    </source>
</evidence>
<dbReference type="SUPFAM" id="SSF50104">
    <property type="entry name" value="Translation proteins SH3-like domain"/>
    <property type="match status" value="1"/>
</dbReference>
<sequence>MNTLHIKKGDNVVVLSGNEKGKSGKVVKAFPKTGMVLVEGVGMRKKHQKARREGQQGQIVDKHHPINASKVAKKK</sequence>
<dbReference type="GO" id="GO:0005840">
    <property type="term" value="C:ribosome"/>
    <property type="evidence" value="ECO:0007669"/>
    <property type="project" value="UniProtKB-KW"/>
</dbReference>
<dbReference type="GO" id="GO:1990904">
    <property type="term" value="C:ribonucleoprotein complex"/>
    <property type="evidence" value="ECO:0007669"/>
    <property type="project" value="UniProtKB-KW"/>
</dbReference>
<keyword evidence="5" id="KW-0694">RNA-binding</keyword>
<dbReference type="GO" id="GO:0019843">
    <property type="term" value="F:rRNA binding"/>
    <property type="evidence" value="ECO:0007669"/>
    <property type="project" value="UniProtKB-UniRule"/>
</dbReference>
<dbReference type="PROSITE" id="PS01108">
    <property type="entry name" value="RIBOSOMAL_L24"/>
    <property type="match status" value="1"/>
</dbReference>
<comment type="function">
    <text evidence="5">One of two assembly initiator proteins, it binds directly to the 5'-end of the 23S rRNA, where it nucleates assembly of the 50S subunit.</text>
</comment>